<dbReference type="AlphaFoldDB" id="A0A1L1SVJ3"/>
<accession>A0A1L1SVJ3</accession>
<dbReference type="InterPro" id="IPR050119">
    <property type="entry name" value="CCR1-9-like"/>
</dbReference>
<dbReference type="GO" id="GO:0005886">
    <property type="term" value="C:plasma membrane"/>
    <property type="evidence" value="ECO:0007669"/>
    <property type="project" value="UniProtKB-SubCell"/>
</dbReference>
<dbReference type="CDD" id="cd15173">
    <property type="entry name" value="7tmA_CXCR6"/>
    <property type="match status" value="1"/>
</dbReference>
<comment type="subcellular location">
    <subcellularLocation>
        <location evidence="1">Cell membrane</location>
        <topology evidence="1">Multi-pass membrane protein</topology>
    </subcellularLocation>
</comment>
<dbReference type="PANTHER" id="PTHR10489:SF705">
    <property type="entry name" value="C-X-C CHEMOKINE RECEPTOR TYPE 6"/>
    <property type="match status" value="1"/>
</dbReference>
<dbReference type="GO" id="GO:0006954">
    <property type="term" value="P:inflammatory response"/>
    <property type="evidence" value="ECO:0007669"/>
    <property type="project" value="InterPro"/>
</dbReference>
<evidence type="ECO:0000313" key="15">
    <source>
        <dbReference type="Ensembl" id="ENSMUSP00000151182.2"/>
    </source>
</evidence>
<dbReference type="PROSITE" id="PS50262">
    <property type="entry name" value="G_PROTEIN_RECEP_F1_2"/>
    <property type="match status" value="1"/>
</dbReference>
<evidence type="ECO:0000256" key="13">
    <source>
        <dbReference type="SAM" id="Phobius"/>
    </source>
</evidence>
<feature type="transmembrane region" description="Helical" evidence="13">
    <location>
        <begin position="162"/>
        <end position="185"/>
    </location>
</feature>
<feature type="transmembrane region" description="Helical" evidence="13">
    <location>
        <begin position="248"/>
        <end position="271"/>
    </location>
</feature>
<dbReference type="GeneTree" id="ENSGT01030000234667"/>
<keyword evidence="11 12" id="KW-0807">Transducer</keyword>
<evidence type="ECO:0000256" key="1">
    <source>
        <dbReference type="ARBA" id="ARBA00004651"/>
    </source>
</evidence>
<keyword evidence="3" id="KW-1003">Cell membrane</keyword>
<dbReference type="PRINTS" id="PR01105">
    <property type="entry name" value="CXCCHMKINER6"/>
</dbReference>
<keyword evidence="10" id="KW-0325">Glycoprotein</keyword>
<dbReference type="ExpressionAtlas" id="A0A1L1SVJ3">
    <property type="expression patterns" value="baseline and differential"/>
</dbReference>
<dbReference type="Antibodypedia" id="12723">
    <property type="antibodies" value="724 antibodies from 41 providers"/>
</dbReference>
<dbReference type="InterPro" id="IPR017452">
    <property type="entry name" value="GPCR_Rhodpsn_7TM"/>
</dbReference>
<dbReference type="GO" id="GO:0015026">
    <property type="term" value="F:coreceptor activity"/>
    <property type="evidence" value="ECO:0007669"/>
    <property type="project" value="InterPro"/>
</dbReference>
<dbReference type="SUPFAM" id="SSF81321">
    <property type="entry name" value="Family A G protein-coupled receptor-like"/>
    <property type="match status" value="1"/>
</dbReference>
<dbReference type="SMR" id="A0A1L1SVJ3"/>
<dbReference type="Gene3D" id="1.20.1070.10">
    <property type="entry name" value="Rhodopsin 7-helix transmembrane proteins"/>
    <property type="match status" value="1"/>
</dbReference>
<reference evidence="15" key="3">
    <citation type="submission" date="2025-08" db="UniProtKB">
        <authorList>
            <consortium name="Ensembl"/>
        </authorList>
    </citation>
    <scope>IDENTIFICATION</scope>
    <source>
        <strain evidence="15">C57BL/6J</strain>
    </source>
</reference>
<evidence type="ECO:0000256" key="2">
    <source>
        <dbReference type="ARBA" id="ARBA00019717"/>
    </source>
</evidence>
<keyword evidence="17" id="KW-1185">Reference proteome</keyword>
<comment type="similarity">
    <text evidence="12">Belongs to the G-protein coupled receptor 1 family.</text>
</comment>
<evidence type="ECO:0000256" key="8">
    <source>
        <dbReference type="ARBA" id="ARBA00023157"/>
    </source>
</evidence>
<feature type="transmembrane region" description="Helical" evidence="13">
    <location>
        <begin position="86"/>
        <end position="107"/>
    </location>
</feature>
<dbReference type="OrthoDB" id="5970631at2759"/>
<evidence type="ECO:0000256" key="7">
    <source>
        <dbReference type="ARBA" id="ARBA00023136"/>
    </source>
</evidence>
<dbReference type="PRINTS" id="PR00657">
    <property type="entry name" value="CCCHEMOKINER"/>
</dbReference>
<reference evidence="15 17" key="1">
    <citation type="journal article" date="2009" name="PLoS Biol.">
        <title>Lineage-specific biology revealed by a finished genome assembly of the mouse.</title>
        <authorList>
            <consortium name="Mouse Genome Sequencing Consortium"/>
            <person name="Church D.M."/>
            <person name="Goodstadt L."/>
            <person name="Hillier L.W."/>
            <person name="Zody M.C."/>
            <person name="Goldstein S."/>
            <person name="She X."/>
            <person name="Bult C.J."/>
            <person name="Agarwala R."/>
            <person name="Cherry J.L."/>
            <person name="DiCuccio M."/>
            <person name="Hlavina W."/>
            <person name="Kapustin Y."/>
            <person name="Meric P."/>
            <person name="Maglott D."/>
            <person name="Birtle Z."/>
            <person name="Marques A.C."/>
            <person name="Graves T."/>
            <person name="Zhou S."/>
            <person name="Teague B."/>
            <person name="Potamousis K."/>
            <person name="Churas C."/>
            <person name="Place M."/>
            <person name="Herschleb J."/>
            <person name="Runnheim R."/>
            <person name="Forrest D."/>
            <person name="Amos-Landgraf J."/>
            <person name="Schwartz D.C."/>
            <person name="Cheng Z."/>
            <person name="Lindblad-Toh K."/>
            <person name="Eichler E.E."/>
            <person name="Ponting C.P."/>
        </authorList>
    </citation>
    <scope>NUCLEOTIDE SEQUENCE [LARGE SCALE GENOMIC DNA]</scope>
    <source>
        <strain evidence="15 17">C57BL/6J</strain>
    </source>
</reference>
<feature type="transmembrane region" description="Helical" evidence="13">
    <location>
        <begin position="48"/>
        <end position="74"/>
    </location>
</feature>
<organism evidence="15 17">
    <name type="scientific">Mus musculus</name>
    <name type="common">Mouse</name>
    <dbReference type="NCBI Taxonomy" id="10090"/>
    <lineage>
        <taxon>Eukaryota</taxon>
        <taxon>Metazoa</taxon>
        <taxon>Chordata</taxon>
        <taxon>Craniata</taxon>
        <taxon>Vertebrata</taxon>
        <taxon>Euteleostomi</taxon>
        <taxon>Mammalia</taxon>
        <taxon>Eutheria</taxon>
        <taxon>Euarchontoglires</taxon>
        <taxon>Glires</taxon>
        <taxon>Rodentia</taxon>
        <taxon>Myomorpha</taxon>
        <taxon>Muroidea</taxon>
        <taxon>Muridae</taxon>
        <taxon>Murinae</taxon>
        <taxon>Mus</taxon>
        <taxon>Mus</taxon>
    </lineage>
</organism>
<feature type="transmembrane region" description="Helical" evidence="13">
    <location>
        <begin position="127"/>
        <end position="150"/>
    </location>
</feature>
<reference evidence="15" key="4">
    <citation type="submission" date="2025-09" db="UniProtKB">
        <authorList>
            <consortium name="Ensembl"/>
        </authorList>
    </citation>
    <scope>IDENTIFICATION</scope>
    <source>
        <strain evidence="15">C57BL/6J</strain>
    </source>
</reference>
<evidence type="ECO:0000313" key="17">
    <source>
        <dbReference type="Proteomes" id="UP000000589"/>
    </source>
</evidence>
<dbReference type="MGI" id="MGI:1934582">
    <property type="gene designation" value="Cxcr6"/>
</dbReference>
<evidence type="ECO:0000256" key="9">
    <source>
        <dbReference type="ARBA" id="ARBA00023170"/>
    </source>
</evidence>
<dbReference type="Bgee" id="ENSMUSG00000048521">
    <property type="expression patterns" value="Expressed in peripheral lymph node and 66 other cell types or tissues"/>
</dbReference>
<sequence length="358" mass="41202">MFAPTDAMDDGHQESALYDGHYEGDFWLFNNSSDNSQENKRFLKFKEVFLPCVYLVVFVFGLLGNSLVLIIYIFYQKLRTLTDVFLLNLPLADLVFVCTLPFWAYAGTYEWVFGTVMCKTLRGMYTMNFYVSMLTLTCITVDRFIVVVQATKAFNRQAKWKIWGQVICLLIWVVSLLVSLPQIIYGHVQDIDKLICQYHSEEISTMVLVIQMTLGFFLPLLTMILCYSGIIKTLLHARNFQKHKSLKIIFLVVAVFLLTQTPFNLAMLIQSTSWEYYTITSFKYAIVVTEAIAYFRACLNPVLYAFVGLKFRKNVWKLMKDIGCLSHLGVSSQWKSSEDSSKTCSASHNVETTSMFQL</sequence>
<evidence type="ECO:0000256" key="10">
    <source>
        <dbReference type="ARBA" id="ARBA00023180"/>
    </source>
</evidence>
<dbReference type="Proteomes" id="UP000000589">
    <property type="component" value="Chromosome 9"/>
</dbReference>
<evidence type="ECO:0000256" key="4">
    <source>
        <dbReference type="ARBA" id="ARBA00022692"/>
    </source>
</evidence>
<feature type="transmembrane region" description="Helical" evidence="13">
    <location>
        <begin position="205"/>
        <end position="227"/>
    </location>
</feature>
<evidence type="ECO:0000256" key="5">
    <source>
        <dbReference type="ARBA" id="ARBA00022989"/>
    </source>
</evidence>
<dbReference type="Pfam" id="PF00001">
    <property type="entry name" value="7tm_1"/>
    <property type="match status" value="1"/>
</dbReference>
<protein>
    <recommendedName>
        <fullName evidence="2">C-X-C chemokine receptor type 6</fullName>
    </recommendedName>
</protein>
<gene>
    <name evidence="15 16" type="primary">Cxcr6</name>
</gene>
<dbReference type="Ensembl" id="ENSMUST00000216072.2">
    <property type="protein sequence ID" value="ENSMUSP00000151182.2"/>
    <property type="gene ID" value="ENSMUSG00000048521.9"/>
</dbReference>
<dbReference type="PRINTS" id="PR00237">
    <property type="entry name" value="GPCRRHODOPSN"/>
</dbReference>
<dbReference type="VEuPathDB" id="HostDB:ENSMUSG00000048521"/>
<keyword evidence="7 13" id="KW-0472">Membrane</keyword>
<keyword evidence="6 12" id="KW-0297">G-protein coupled receptor</keyword>
<evidence type="ECO:0000256" key="6">
    <source>
        <dbReference type="ARBA" id="ARBA00023040"/>
    </source>
</evidence>
<dbReference type="PANTHER" id="PTHR10489">
    <property type="entry name" value="CELL ADHESION MOLECULE"/>
    <property type="match status" value="1"/>
</dbReference>
<dbReference type="PROSITE" id="PS00237">
    <property type="entry name" value="G_PROTEIN_RECEP_F1_1"/>
    <property type="match status" value="1"/>
</dbReference>
<name>A0A1L1SVJ3_MOUSE</name>
<evidence type="ECO:0000259" key="14">
    <source>
        <dbReference type="PROSITE" id="PS50262"/>
    </source>
</evidence>
<dbReference type="ProteomicsDB" id="357577"/>
<evidence type="ECO:0000256" key="12">
    <source>
        <dbReference type="RuleBase" id="RU000688"/>
    </source>
</evidence>
<keyword evidence="4 12" id="KW-0812">Transmembrane</keyword>
<dbReference type="FunFam" id="1.20.1070.10:FF:000035">
    <property type="entry name" value="C-C chemokine receptor type 6"/>
    <property type="match status" value="1"/>
</dbReference>
<evidence type="ECO:0000256" key="11">
    <source>
        <dbReference type="ARBA" id="ARBA00023224"/>
    </source>
</evidence>
<dbReference type="InterPro" id="IPR002235">
    <property type="entry name" value="Chemokine_CXCR6"/>
</dbReference>
<evidence type="ECO:0000313" key="16">
    <source>
        <dbReference type="MGI" id="MGI:1934582"/>
    </source>
</evidence>
<keyword evidence="5 13" id="KW-1133">Transmembrane helix</keyword>
<dbReference type="InterPro" id="IPR000276">
    <property type="entry name" value="GPCR_Rhodpsn"/>
</dbReference>
<feature type="domain" description="G-protein coupled receptors family 1 profile" evidence="14">
    <location>
        <begin position="64"/>
        <end position="304"/>
    </location>
</feature>
<reference evidence="15 17" key="2">
    <citation type="journal article" date="2011" name="PLoS Biol.">
        <title>Modernizing reference genome assemblies.</title>
        <authorList>
            <person name="Church D.M."/>
            <person name="Schneider V.A."/>
            <person name="Graves T."/>
            <person name="Auger K."/>
            <person name="Cunningham F."/>
            <person name="Bouk N."/>
            <person name="Chen H.C."/>
            <person name="Agarwala R."/>
            <person name="McLaren W.M."/>
            <person name="Ritchie G.R."/>
            <person name="Albracht D."/>
            <person name="Kremitzki M."/>
            <person name="Rock S."/>
            <person name="Kotkiewicz H."/>
            <person name="Kremitzki C."/>
            <person name="Wollam A."/>
            <person name="Trani L."/>
            <person name="Fulton L."/>
            <person name="Fulton R."/>
            <person name="Matthews L."/>
            <person name="Whitehead S."/>
            <person name="Chow W."/>
            <person name="Torrance J."/>
            <person name="Dunn M."/>
            <person name="Harden G."/>
            <person name="Threadgold G."/>
            <person name="Wood J."/>
            <person name="Collins J."/>
            <person name="Heath P."/>
            <person name="Griffiths G."/>
            <person name="Pelan S."/>
            <person name="Grafham D."/>
            <person name="Eichler E.E."/>
            <person name="Weinstock G."/>
            <person name="Mardis E.R."/>
            <person name="Wilson R.K."/>
            <person name="Howe K."/>
            <person name="Flicek P."/>
            <person name="Hubbard T."/>
        </authorList>
    </citation>
    <scope>NUCLEOTIDE SEQUENCE [LARGE SCALE GENOMIC DNA]</scope>
    <source>
        <strain evidence="15 17">C57BL/6J</strain>
    </source>
</reference>
<dbReference type="GO" id="GO:0016494">
    <property type="term" value="F:C-X-C chemokine receptor activity"/>
    <property type="evidence" value="ECO:0007669"/>
    <property type="project" value="InterPro"/>
</dbReference>
<dbReference type="AGR" id="MGI:1934582"/>
<keyword evidence="9 12" id="KW-0675">Receptor</keyword>
<keyword evidence="8" id="KW-1015">Disulfide bond</keyword>
<feature type="transmembrane region" description="Helical" evidence="13">
    <location>
        <begin position="291"/>
        <end position="311"/>
    </location>
</feature>
<dbReference type="InterPro" id="IPR000355">
    <property type="entry name" value="Chemokine_rcpt"/>
</dbReference>
<proteinExistence type="inferred from homology"/>
<dbReference type="GO" id="GO:0006935">
    <property type="term" value="P:chemotaxis"/>
    <property type="evidence" value="ECO:0007669"/>
    <property type="project" value="InterPro"/>
</dbReference>
<evidence type="ECO:0000256" key="3">
    <source>
        <dbReference type="ARBA" id="ARBA00022475"/>
    </source>
</evidence>